<organism evidence="1 2">
    <name type="scientific">Klebsiella phage vB_KpnS_IME279</name>
    <dbReference type="NCBI Taxonomy" id="2041211"/>
    <lineage>
        <taxon>Viruses</taxon>
        <taxon>Duplodnaviria</taxon>
        <taxon>Heunggongvirae</taxon>
        <taxon>Uroviricota</taxon>
        <taxon>Caudoviricetes</taxon>
        <taxon>Sortsnevirus</taxon>
        <taxon>Sortsnevirus IME279</taxon>
    </lineage>
</organism>
<evidence type="ECO:0000313" key="1">
    <source>
        <dbReference type="EMBL" id="ATI16428.1"/>
    </source>
</evidence>
<dbReference type="KEGG" id="vg:54983033"/>
<proteinExistence type="predicted"/>
<dbReference type="InterPro" id="IPR021098">
    <property type="entry name" value="Phage_P22_Gp10"/>
</dbReference>
<protein>
    <submittedName>
        <fullName evidence="1">DNA stabilization protein</fullName>
    </submittedName>
</protein>
<dbReference type="Pfam" id="PF11134">
    <property type="entry name" value="Phage_stabilise"/>
    <property type="match status" value="1"/>
</dbReference>
<sequence length="486" mass="53605">MGAYAQRGQVVNLPIVFGDGRSRTDFDWITRLPENMLAIARQIKGGNGYMRMMPGLKKVADVAGLSRGSDWNTVSNSAYRVMGGKLYNAGVEVGDVNGEDRTPMAHSRDSQGVVTGNQLLLYRYDGTRKTFSNWPLDSGTGVNNPQFTWGDINDVCHLRQRYIFSVKNSDTFWISSLEDESHPDKIAPFYRAESMPDGIVAIRAWRDYVICFGTASIEFFGLTGDAQNVYANQPSYTVEAGTLGRETVCQYLNSFAFLTSPFVGEYTIALMNPGGGDWSDLASVQVKKILAGYTVAQLQQTRLEAISFESHKLLIVHLPDQTLVYDHPVSQAQGLPVWTIIKTGVQNASGPHRAIDYVNEGNRVTVGDKTLAVMGAFDMTTCAQYGADQEIVLYTPLMPFTGMMLSDFEIDASVGGDSVTSRMWISATEDGSVFGQEILIDYNTPQQWLKRVILHKVGRCRTVIGFKIRTVGATPATLSRARVRVS</sequence>
<accession>A0A291LCC6</accession>
<name>A0A291LCC6_9CAUD</name>
<dbReference type="EMBL" id="MF614100">
    <property type="protein sequence ID" value="ATI16428.1"/>
    <property type="molecule type" value="Genomic_DNA"/>
</dbReference>
<dbReference type="Proteomes" id="UP000229963">
    <property type="component" value="Segment"/>
</dbReference>
<keyword evidence="2" id="KW-1185">Reference proteome</keyword>
<evidence type="ECO:0000313" key="2">
    <source>
        <dbReference type="Proteomes" id="UP000229963"/>
    </source>
</evidence>
<dbReference type="GeneID" id="54983033"/>
<reference evidence="2" key="1">
    <citation type="submission" date="2017-08" db="EMBL/GenBank/DDBJ databases">
        <authorList>
            <person name="Zhao F."/>
            <person name="Pan X."/>
            <person name="Tong Y."/>
        </authorList>
    </citation>
    <scope>NUCLEOTIDE SEQUENCE [LARGE SCALE GENOMIC DNA]</scope>
</reference>
<dbReference type="RefSeq" id="YP_009792824.1">
    <property type="nucleotide sequence ID" value="NC_047862.1"/>
</dbReference>